<gene>
    <name evidence="1" type="ORF">PECAL_4P02590</name>
</gene>
<keyword evidence="2" id="KW-1185">Reference proteome</keyword>
<sequence>MADDHDALMHALEAPDPPAKGRPIRDALAPLAFSPRRVIEALHDAAKTCGALHDARKELRRRLLALLFDGEPLRVRATGADLHWDDEDQSDKVRAAATFDERGDGVSTFQLSVALDGFFRPKELAACLQSVVEANKEAPIWRPDLSKSAPHLEEVYKRILKLDECVGETLTVEGGTRHRWHWPIDLKKLQSHYPSIGEVLRHVQFLRVRVFRPGTDDQLWTHGVGYDRFECAFETCDGHVRSQEGFVVPPLTEFGGETSVDITIQVKLRLWLGVISLPELKLRLDHASDGDDVHWTFTMTSIGEQTWGEYLLSAVLPFPALRRLLLETWCLKMDFVEEGLRERLRMDLPRIGGCLVRIARTFIREKLGSALRLVADVLGALDADLALIRGESEALPPPPRR</sequence>
<evidence type="ECO:0000313" key="2">
    <source>
        <dbReference type="Proteomes" id="UP000789595"/>
    </source>
</evidence>
<evidence type="ECO:0000313" key="1">
    <source>
        <dbReference type="EMBL" id="CAH0373087.1"/>
    </source>
</evidence>
<dbReference type="Proteomes" id="UP000789595">
    <property type="component" value="Unassembled WGS sequence"/>
</dbReference>
<organism evidence="1 2">
    <name type="scientific">Pelagomonas calceolata</name>
    <dbReference type="NCBI Taxonomy" id="35677"/>
    <lineage>
        <taxon>Eukaryota</taxon>
        <taxon>Sar</taxon>
        <taxon>Stramenopiles</taxon>
        <taxon>Ochrophyta</taxon>
        <taxon>Pelagophyceae</taxon>
        <taxon>Pelagomonadales</taxon>
        <taxon>Pelagomonadaceae</taxon>
        <taxon>Pelagomonas</taxon>
    </lineage>
</organism>
<protein>
    <submittedName>
        <fullName evidence="1">Uncharacterized protein</fullName>
    </submittedName>
</protein>
<proteinExistence type="predicted"/>
<accession>A0A8J2WY34</accession>
<name>A0A8J2WY34_9STRA</name>
<dbReference type="AlphaFoldDB" id="A0A8J2WY34"/>
<dbReference type="EMBL" id="CAKKNE010000004">
    <property type="protein sequence ID" value="CAH0373087.1"/>
    <property type="molecule type" value="Genomic_DNA"/>
</dbReference>
<reference evidence="1" key="1">
    <citation type="submission" date="2021-11" db="EMBL/GenBank/DDBJ databases">
        <authorList>
            <consortium name="Genoscope - CEA"/>
            <person name="William W."/>
        </authorList>
    </citation>
    <scope>NUCLEOTIDE SEQUENCE</scope>
</reference>
<comment type="caution">
    <text evidence="1">The sequence shown here is derived from an EMBL/GenBank/DDBJ whole genome shotgun (WGS) entry which is preliminary data.</text>
</comment>